<keyword evidence="1" id="KW-0732">Signal</keyword>
<dbReference type="EMBL" id="FQUQ01000005">
    <property type="protein sequence ID" value="SHG43373.1"/>
    <property type="molecule type" value="Genomic_DNA"/>
</dbReference>
<sequence length="204" mass="22907">MKKLSSQISAFALLLMASSCGSDTVYPQNENGGKAVKSIIEKKFDPEKQVEELEIKSKDELYGELGKVTIVYWEGEKQMEQVYSASEGFSDKLFEPEETFASKSDILMSKNTKGKTAAIKTFDVEPIPSKVAEAVAFIPKEFENYALNKYVFSVDKNGKIQQQFTINTTKKGEGKTQTGRVERQNYYGFEFKVDENGKVVAVEE</sequence>
<dbReference type="OrthoDB" id="705799at2"/>
<protein>
    <recommendedName>
        <fullName evidence="4">Lipoprotein</fullName>
    </recommendedName>
</protein>
<feature type="signal peptide" evidence="1">
    <location>
        <begin position="1"/>
        <end position="21"/>
    </location>
</feature>
<evidence type="ECO:0000313" key="3">
    <source>
        <dbReference type="Proteomes" id="UP000184287"/>
    </source>
</evidence>
<evidence type="ECO:0000256" key="1">
    <source>
        <dbReference type="SAM" id="SignalP"/>
    </source>
</evidence>
<organism evidence="2 3">
    <name type="scientific">Pedobacter caeni</name>
    <dbReference type="NCBI Taxonomy" id="288992"/>
    <lineage>
        <taxon>Bacteria</taxon>
        <taxon>Pseudomonadati</taxon>
        <taxon>Bacteroidota</taxon>
        <taxon>Sphingobacteriia</taxon>
        <taxon>Sphingobacteriales</taxon>
        <taxon>Sphingobacteriaceae</taxon>
        <taxon>Pedobacter</taxon>
    </lineage>
</organism>
<dbReference type="Proteomes" id="UP000184287">
    <property type="component" value="Unassembled WGS sequence"/>
</dbReference>
<evidence type="ECO:0000313" key="2">
    <source>
        <dbReference type="EMBL" id="SHG43373.1"/>
    </source>
</evidence>
<keyword evidence="3" id="KW-1185">Reference proteome</keyword>
<dbReference type="AlphaFoldDB" id="A0A1M5JTS0"/>
<proteinExistence type="predicted"/>
<name>A0A1M5JTS0_9SPHI</name>
<evidence type="ECO:0008006" key="4">
    <source>
        <dbReference type="Google" id="ProtNLM"/>
    </source>
</evidence>
<dbReference type="RefSeq" id="WP_073235293.1">
    <property type="nucleotide sequence ID" value="NZ_FQUQ01000005.1"/>
</dbReference>
<accession>A0A1M5JTS0</accession>
<dbReference type="STRING" id="288992.SAMN04488522_105490"/>
<reference evidence="3" key="1">
    <citation type="submission" date="2016-11" db="EMBL/GenBank/DDBJ databases">
        <authorList>
            <person name="Varghese N."/>
            <person name="Submissions S."/>
        </authorList>
    </citation>
    <scope>NUCLEOTIDE SEQUENCE [LARGE SCALE GENOMIC DNA]</scope>
    <source>
        <strain evidence="3">DSM 16990</strain>
    </source>
</reference>
<gene>
    <name evidence="2" type="ORF">SAMN04488522_105490</name>
</gene>
<feature type="chain" id="PRO_5012861281" description="Lipoprotein" evidence="1">
    <location>
        <begin position="22"/>
        <end position="204"/>
    </location>
</feature>
<dbReference type="PROSITE" id="PS51257">
    <property type="entry name" value="PROKAR_LIPOPROTEIN"/>
    <property type="match status" value="1"/>
</dbReference>